<evidence type="ECO:0000259" key="6">
    <source>
        <dbReference type="SMART" id="SM00060"/>
    </source>
</evidence>
<dbReference type="Gene3D" id="3.60.10.10">
    <property type="entry name" value="Endonuclease/exonuclease/phosphatase"/>
    <property type="match status" value="1"/>
</dbReference>
<proteinExistence type="inferred from homology"/>
<dbReference type="InterPro" id="IPR036691">
    <property type="entry name" value="Endo/exonu/phosph_ase_sf"/>
</dbReference>
<name>A0A8I0FTT5_9ACTN</name>
<dbReference type="InterPro" id="IPR003961">
    <property type="entry name" value="FN3_dom"/>
</dbReference>
<reference evidence="7" key="2">
    <citation type="submission" date="2020-09" db="EMBL/GenBank/DDBJ databases">
        <title>Novel species in genus Aeromicrobium.</title>
        <authorList>
            <person name="Zhang G."/>
        </authorList>
    </citation>
    <scope>NUCLEOTIDE SEQUENCE</scope>
    <source>
        <strain evidence="7">SSW1-57</strain>
    </source>
</reference>
<dbReference type="RefSeq" id="WP_179427850.1">
    <property type="nucleotide sequence ID" value="NZ_BAAAMP010000002.1"/>
</dbReference>
<keyword evidence="4" id="KW-0624">Polysaccharide degradation</keyword>
<organism evidence="7 10">
    <name type="scientific">Aeromicrobium tamlense</name>
    <dbReference type="NCBI Taxonomy" id="375541"/>
    <lineage>
        <taxon>Bacteria</taxon>
        <taxon>Bacillati</taxon>
        <taxon>Actinomycetota</taxon>
        <taxon>Actinomycetes</taxon>
        <taxon>Propionibacteriales</taxon>
        <taxon>Nocardioidaceae</taxon>
        <taxon>Aeromicrobium</taxon>
    </lineage>
</organism>
<dbReference type="GO" id="GO:0000272">
    <property type="term" value="P:polysaccharide catabolic process"/>
    <property type="evidence" value="ECO:0007669"/>
    <property type="project" value="UniProtKB-KW"/>
</dbReference>
<dbReference type="Proteomes" id="UP000659061">
    <property type="component" value="Unassembled WGS sequence"/>
</dbReference>
<keyword evidence="2" id="KW-0378">Hydrolase</keyword>
<dbReference type="PANTHER" id="PTHR12121:SF45">
    <property type="entry name" value="NOCTURNIN"/>
    <property type="match status" value="1"/>
</dbReference>
<comment type="similarity">
    <text evidence="1">Belongs to the CCR4/nocturin family.</text>
</comment>
<keyword evidence="4" id="KW-0119">Carbohydrate metabolism</keyword>
<dbReference type="EMBL" id="JACBZN010000001">
    <property type="protein sequence ID" value="NYI39858.1"/>
    <property type="molecule type" value="Genomic_DNA"/>
</dbReference>
<evidence type="ECO:0000313" key="8">
    <source>
        <dbReference type="EMBL" id="NYI39858.1"/>
    </source>
</evidence>
<dbReference type="Proteomes" id="UP000587211">
    <property type="component" value="Unassembled WGS sequence"/>
</dbReference>
<evidence type="ECO:0000256" key="1">
    <source>
        <dbReference type="ARBA" id="ARBA00010774"/>
    </source>
</evidence>
<evidence type="ECO:0000256" key="3">
    <source>
        <dbReference type="ARBA" id="ARBA00023295"/>
    </source>
</evidence>
<accession>A0A8I0FTT5</accession>
<dbReference type="GO" id="GO:0016798">
    <property type="term" value="F:hydrolase activity, acting on glycosyl bonds"/>
    <property type="evidence" value="ECO:0007669"/>
    <property type="project" value="UniProtKB-KW"/>
</dbReference>
<keyword evidence="9" id="KW-1185">Reference proteome</keyword>
<dbReference type="CDD" id="cd00063">
    <property type="entry name" value="FN3"/>
    <property type="match status" value="1"/>
</dbReference>
<feature type="signal peptide" evidence="5">
    <location>
        <begin position="1"/>
        <end position="29"/>
    </location>
</feature>
<dbReference type="GO" id="GO:0000175">
    <property type="term" value="F:3'-5'-RNA exonuclease activity"/>
    <property type="evidence" value="ECO:0007669"/>
    <property type="project" value="TreeGrafter"/>
</dbReference>
<evidence type="ECO:0000313" key="10">
    <source>
        <dbReference type="Proteomes" id="UP000659061"/>
    </source>
</evidence>
<keyword evidence="3" id="KW-0326">Glycosidase</keyword>
<reference evidence="8 9" key="1">
    <citation type="submission" date="2020-07" db="EMBL/GenBank/DDBJ databases">
        <title>Sequencing the genomes of 1000 actinobacteria strains.</title>
        <authorList>
            <person name="Klenk H.-P."/>
        </authorList>
    </citation>
    <scope>NUCLEOTIDE SEQUENCE [LARGE SCALE GENOMIC DNA]</scope>
    <source>
        <strain evidence="8 9">DSM 19087</strain>
    </source>
</reference>
<dbReference type="InterPro" id="IPR013783">
    <property type="entry name" value="Ig-like_fold"/>
</dbReference>
<feature type="domain" description="Fibronectin type-III" evidence="6">
    <location>
        <begin position="34"/>
        <end position="112"/>
    </location>
</feature>
<dbReference type="PANTHER" id="PTHR12121">
    <property type="entry name" value="CARBON CATABOLITE REPRESSOR PROTEIN 4"/>
    <property type="match status" value="1"/>
</dbReference>
<dbReference type="InterPro" id="IPR036116">
    <property type="entry name" value="FN3_sf"/>
</dbReference>
<feature type="domain" description="Fibronectin type-III" evidence="6">
    <location>
        <begin position="124"/>
        <end position="201"/>
    </location>
</feature>
<keyword evidence="5" id="KW-0732">Signal</keyword>
<evidence type="ECO:0000256" key="5">
    <source>
        <dbReference type="SAM" id="SignalP"/>
    </source>
</evidence>
<evidence type="ECO:0000313" key="9">
    <source>
        <dbReference type="Proteomes" id="UP000587211"/>
    </source>
</evidence>
<evidence type="ECO:0000313" key="7">
    <source>
        <dbReference type="EMBL" id="MBD1269488.1"/>
    </source>
</evidence>
<gene>
    <name evidence="8" type="ORF">BJ975_003233</name>
    <name evidence="7" type="ORF">IDH50_04530</name>
</gene>
<feature type="chain" id="PRO_5034024798" description="Fibronectin type-III domain-containing protein" evidence="5">
    <location>
        <begin position="30"/>
        <end position="490"/>
    </location>
</feature>
<dbReference type="Gene3D" id="2.60.40.10">
    <property type="entry name" value="Immunoglobulins"/>
    <property type="match status" value="2"/>
</dbReference>
<dbReference type="AlphaFoldDB" id="A0A8I0FTT5"/>
<dbReference type="SUPFAM" id="SSF49265">
    <property type="entry name" value="Fibronectin type III"/>
    <property type="match status" value="1"/>
</dbReference>
<sequence>MNFTLLRRALLALAVTGTLLLAPSTAAEAAPKKPAKVSVVRAKTYTSTLTIRWKRPARATKVAICVKTSPRATSCIRKVTTRKTGVTFRKLRPNSGTDFYYRLTSYRGKRQGPSTRWKKANLKVGKGPTHRVTGGQGHYLTFRWNRATSASSYQVQLSTNRSFRGQVITASRRGFGAKVTGLNGGMTYFARVRGVNGAVKGPWGPATRTKLTAVASRATVATYNLCGEDKCRTSDSGAWFLRNVPKWSVRKPIAGAVVRSASPDIVLTQESATKTAFHTQLPGFRKGAYKSAKTIYFKSSRFTSLDGGGLTLDSKTGRYATWNLLRDRRTGTAFIVTNSHLEPHKGAARDQLRLQQTARLISKVDAINPHRLPVVWGGDFNSNESNANQSNYPGGFDAPQQRFARHGIVNSLDRAAQVSNAELNSANGGVPVPKSNGHHVDAIFVPVAGITVEAWSMPANFIETTNGREYAMPFPSDHNPVVARLVVGTP</sequence>
<dbReference type="InterPro" id="IPR050410">
    <property type="entry name" value="CCR4/nocturin_mRNA_transcr"/>
</dbReference>
<comment type="caution">
    <text evidence="7">The sequence shown here is derived from an EMBL/GenBank/DDBJ whole genome shotgun (WGS) entry which is preliminary data.</text>
</comment>
<dbReference type="SUPFAM" id="SSF56219">
    <property type="entry name" value="DNase I-like"/>
    <property type="match status" value="1"/>
</dbReference>
<dbReference type="EMBL" id="JACWMT010000001">
    <property type="protein sequence ID" value="MBD1269488.1"/>
    <property type="molecule type" value="Genomic_DNA"/>
</dbReference>
<protein>
    <recommendedName>
        <fullName evidence="6">Fibronectin type-III domain-containing protein</fullName>
    </recommendedName>
</protein>
<dbReference type="SMART" id="SM00060">
    <property type="entry name" value="FN3"/>
    <property type="match status" value="2"/>
</dbReference>
<evidence type="ECO:0000256" key="4">
    <source>
        <dbReference type="ARBA" id="ARBA00023326"/>
    </source>
</evidence>
<evidence type="ECO:0000256" key="2">
    <source>
        <dbReference type="ARBA" id="ARBA00022801"/>
    </source>
</evidence>
<dbReference type="GO" id="GO:0006139">
    <property type="term" value="P:nucleobase-containing compound metabolic process"/>
    <property type="evidence" value="ECO:0007669"/>
    <property type="project" value="UniProtKB-ARBA"/>
</dbReference>